<sequence>MSGSTPIHPNEGSDTIEHDLLIVGGGINGAGIARDAAGRGLNVLLVEKDDLASHTSSASTKLIHGGLRYLEYYEFRLVREALNERENLLRIAPHIIWPMRFILPHSAMLRPAWLLRTGLFLYDNLCRVMTLPKTRVLKLQQDPAGRVLRNEFRKGFEYSDGWVQDSRLVVLNAMDAARRGATICTRTKLIGAERHPDRWIATLRDEASGQTRQVSARALVNAAGPWVAELLKERLSVPSRNDVRLIKGSHIVVPRMFETEQAYILQNPDRRIVFAIPYEKDFTLIGTTDIPWEQDAGAVAISQEEITYLCESVNRYFKRAITPDDVVWSYAGVRPLYDDHSGSASAVTRDYVLDVDHSAAPVLSVFGGKITTYRKLAEHALEKLAPHLPGLPVTSWTADTALPGGNFKRADFNNRVRLLMKHVPGMTQDTATRLVRNYGTLVETLMAEGAEAHTTQPGTGTQANALPAGHTPDANALPSLGACLGADLYEAEANYLIDHEWACNAEDILWRRSKLGLRFSPRETRALEDYIARRSRRNFPPVETGPAHEMA</sequence>
<dbReference type="GO" id="GO:0004368">
    <property type="term" value="F:glycerol-3-phosphate dehydrogenase (quinone) activity"/>
    <property type="evidence" value="ECO:0007669"/>
    <property type="project" value="UniProtKB-EC"/>
</dbReference>
<dbReference type="SUPFAM" id="SSF51905">
    <property type="entry name" value="FAD/NAD(P)-binding domain"/>
    <property type="match status" value="1"/>
</dbReference>
<dbReference type="NCBIfam" id="NF008899">
    <property type="entry name" value="PRK12266.1"/>
    <property type="match status" value="1"/>
</dbReference>
<dbReference type="PROSITE" id="PS00978">
    <property type="entry name" value="FAD_G3PDH_2"/>
    <property type="match status" value="1"/>
</dbReference>
<evidence type="ECO:0000256" key="3">
    <source>
        <dbReference type="ARBA" id="ARBA00022630"/>
    </source>
</evidence>
<gene>
    <name evidence="9" type="primary">glpD</name>
    <name evidence="9" type="ORF">ABO01nite_04990</name>
</gene>
<dbReference type="GO" id="GO:0046168">
    <property type="term" value="P:glycerol-3-phosphate catabolic process"/>
    <property type="evidence" value="ECO:0007669"/>
    <property type="project" value="TreeGrafter"/>
</dbReference>
<evidence type="ECO:0000313" key="9">
    <source>
        <dbReference type="EMBL" id="GEL52492.1"/>
    </source>
</evidence>
<dbReference type="PANTHER" id="PTHR11985:SF15">
    <property type="entry name" value="GLYCEROL-3-PHOSPHATE DEHYDROGENASE, MITOCHONDRIAL"/>
    <property type="match status" value="1"/>
</dbReference>
<comment type="cofactor">
    <cofactor evidence="1 6">
        <name>FAD</name>
        <dbReference type="ChEBI" id="CHEBI:57692"/>
    </cofactor>
</comment>
<dbReference type="KEGG" id="abg:Asbog_01827"/>
<dbReference type="GO" id="GO:0009331">
    <property type="term" value="C:glycerol-3-phosphate dehydrogenase (FAD) complex"/>
    <property type="evidence" value="ECO:0007669"/>
    <property type="project" value="UniProtKB-UniRule"/>
</dbReference>
<accession>A0AAN4R0R3</accession>
<keyword evidence="5 6" id="KW-0560">Oxidoreductase</keyword>
<dbReference type="InterPro" id="IPR006076">
    <property type="entry name" value="FAD-dep_OxRdtase"/>
</dbReference>
<dbReference type="EMBL" id="BJVS01000001">
    <property type="protein sequence ID" value="GEL52492.1"/>
    <property type="molecule type" value="Genomic_DNA"/>
</dbReference>
<dbReference type="Gene3D" id="6.10.250.1890">
    <property type="match status" value="1"/>
</dbReference>
<dbReference type="Pfam" id="PF01266">
    <property type="entry name" value="DAO"/>
    <property type="match status" value="1"/>
</dbReference>
<keyword evidence="3 6" id="KW-0285">Flavoprotein</keyword>
<evidence type="ECO:0000313" key="10">
    <source>
        <dbReference type="Proteomes" id="UP000321287"/>
    </source>
</evidence>
<dbReference type="InterPro" id="IPR036188">
    <property type="entry name" value="FAD/NAD-bd_sf"/>
</dbReference>
<protein>
    <recommendedName>
        <fullName evidence="6">Glycerol-3-phosphate dehydrogenase</fullName>
        <ecNumber evidence="6">1.1.5.3</ecNumber>
    </recommendedName>
</protein>
<dbReference type="AlphaFoldDB" id="A0AAN4R0R3"/>
<dbReference type="InterPro" id="IPR000447">
    <property type="entry name" value="G3P_DH_FAD-dep"/>
</dbReference>
<dbReference type="PRINTS" id="PR01001">
    <property type="entry name" value="FADG3PDH"/>
</dbReference>
<dbReference type="GeneID" id="78226856"/>
<comment type="caution">
    <text evidence="9">The sequence shown here is derived from an EMBL/GenBank/DDBJ whole genome shotgun (WGS) entry which is preliminary data.</text>
</comment>
<dbReference type="Proteomes" id="UP000321287">
    <property type="component" value="Unassembled WGS sequence"/>
</dbReference>
<evidence type="ECO:0000259" key="8">
    <source>
        <dbReference type="Pfam" id="PF16901"/>
    </source>
</evidence>
<evidence type="ECO:0000256" key="6">
    <source>
        <dbReference type="RuleBase" id="RU361217"/>
    </source>
</evidence>
<name>A0AAN4R0R3_9PROT</name>
<reference evidence="9 10" key="1">
    <citation type="submission" date="2019-07" db="EMBL/GenBank/DDBJ databases">
        <title>Whole genome shotgun sequence of Asaia bogorensis NBRC 16594.</title>
        <authorList>
            <person name="Hosoyama A."/>
            <person name="Uohara A."/>
            <person name="Ohji S."/>
            <person name="Ichikawa N."/>
        </authorList>
    </citation>
    <scope>NUCLEOTIDE SEQUENCE [LARGE SCALE GENOMIC DNA]</scope>
    <source>
        <strain evidence="9 10">NBRC 16594</strain>
    </source>
</reference>
<evidence type="ECO:0000259" key="7">
    <source>
        <dbReference type="Pfam" id="PF01266"/>
    </source>
</evidence>
<comment type="catalytic activity">
    <reaction evidence="6">
        <text>a quinone + sn-glycerol 3-phosphate = dihydroxyacetone phosphate + a quinol</text>
        <dbReference type="Rhea" id="RHEA:18977"/>
        <dbReference type="ChEBI" id="CHEBI:24646"/>
        <dbReference type="ChEBI" id="CHEBI:57597"/>
        <dbReference type="ChEBI" id="CHEBI:57642"/>
        <dbReference type="ChEBI" id="CHEBI:132124"/>
        <dbReference type="EC" id="1.1.5.3"/>
    </reaction>
</comment>
<dbReference type="SUPFAM" id="SSF54373">
    <property type="entry name" value="FAD-linked reductases, C-terminal domain"/>
    <property type="match status" value="1"/>
</dbReference>
<dbReference type="Gene3D" id="3.50.50.60">
    <property type="entry name" value="FAD/NAD(P)-binding domain"/>
    <property type="match status" value="1"/>
</dbReference>
<proteinExistence type="inferred from homology"/>
<dbReference type="Pfam" id="PF16901">
    <property type="entry name" value="DAO_C"/>
    <property type="match status" value="1"/>
</dbReference>
<evidence type="ECO:0000256" key="4">
    <source>
        <dbReference type="ARBA" id="ARBA00022827"/>
    </source>
</evidence>
<dbReference type="Gene3D" id="3.30.9.10">
    <property type="entry name" value="D-Amino Acid Oxidase, subunit A, domain 2"/>
    <property type="match status" value="1"/>
</dbReference>
<dbReference type="Gene3D" id="1.10.8.870">
    <property type="entry name" value="Alpha-glycerophosphate oxidase, cap domain"/>
    <property type="match status" value="1"/>
</dbReference>
<evidence type="ECO:0000256" key="5">
    <source>
        <dbReference type="ARBA" id="ARBA00023002"/>
    </source>
</evidence>
<dbReference type="InterPro" id="IPR038299">
    <property type="entry name" value="DAO_C_sf"/>
</dbReference>
<comment type="similarity">
    <text evidence="2 6">Belongs to the FAD-dependent glycerol-3-phosphate dehydrogenase family.</text>
</comment>
<keyword evidence="10" id="KW-1185">Reference proteome</keyword>
<dbReference type="RefSeq" id="WP_062164873.1">
    <property type="nucleotide sequence ID" value="NZ_AP014690.1"/>
</dbReference>
<feature type="domain" description="Alpha-glycerophosphate oxidase C-terminal" evidence="8">
    <location>
        <begin position="396"/>
        <end position="522"/>
    </location>
</feature>
<dbReference type="PROSITE" id="PS00977">
    <property type="entry name" value="FAD_G3PDH_1"/>
    <property type="match status" value="1"/>
</dbReference>
<evidence type="ECO:0000256" key="1">
    <source>
        <dbReference type="ARBA" id="ARBA00001974"/>
    </source>
</evidence>
<evidence type="ECO:0000256" key="2">
    <source>
        <dbReference type="ARBA" id="ARBA00007330"/>
    </source>
</evidence>
<feature type="domain" description="FAD dependent oxidoreductase" evidence="7">
    <location>
        <begin position="19"/>
        <end position="374"/>
    </location>
</feature>
<keyword evidence="4" id="KW-0274">FAD</keyword>
<dbReference type="PANTHER" id="PTHR11985">
    <property type="entry name" value="GLYCEROL-3-PHOSPHATE DEHYDROGENASE"/>
    <property type="match status" value="1"/>
</dbReference>
<dbReference type="EC" id="1.1.5.3" evidence="6"/>
<organism evidence="9 10">
    <name type="scientific">Asaia bogorensis NBRC 16594</name>
    <dbReference type="NCBI Taxonomy" id="1231624"/>
    <lineage>
        <taxon>Bacteria</taxon>
        <taxon>Pseudomonadati</taxon>
        <taxon>Pseudomonadota</taxon>
        <taxon>Alphaproteobacteria</taxon>
        <taxon>Acetobacterales</taxon>
        <taxon>Acetobacteraceae</taxon>
        <taxon>Asaia</taxon>
    </lineage>
</organism>
<dbReference type="NCBIfam" id="NF009906">
    <property type="entry name" value="PRK13369.1"/>
    <property type="match status" value="1"/>
</dbReference>
<dbReference type="InterPro" id="IPR031656">
    <property type="entry name" value="DAO_C"/>
</dbReference>